<evidence type="ECO:0000313" key="5">
    <source>
        <dbReference type="EMBL" id="KAK9916533.1"/>
    </source>
</evidence>
<gene>
    <name evidence="5" type="ORF">WJX75_003805</name>
</gene>
<dbReference type="PROSITE" id="PS00636">
    <property type="entry name" value="DNAJ_1"/>
    <property type="match status" value="1"/>
</dbReference>
<dbReference type="SUPFAM" id="SSF46565">
    <property type="entry name" value="Chaperone J-domain"/>
    <property type="match status" value="1"/>
</dbReference>
<feature type="repeat" description="TPR" evidence="3">
    <location>
        <begin position="80"/>
        <end position="113"/>
    </location>
</feature>
<dbReference type="InterPro" id="IPR011990">
    <property type="entry name" value="TPR-like_helical_dom_sf"/>
</dbReference>
<evidence type="ECO:0000259" key="4">
    <source>
        <dbReference type="PROSITE" id="PS50076"/>
    </source>
</evidence>
<accession>A0ABR2YXM6</accession>
<dbReference type="InterPro" id="IPR036869">
    <property type="entry name" value="J_dom_sf"/>
</dbReference>
<dbReference type="InterPro" id="IPR001623">
    <property type="entry name" value="DnaJ_domain"/>
</dbReference>
<dbReference type="InterPro" id="IPR019734">
    <property type="entry name" value="TPR_rpt"/>
</dbReference>
<organism evidence="5 6">
    <name type="scientific">Coccomyxa subellipsoidea</name>
    <dbReference type="NCBI Taxonomy" id="248742"/>
    <lineage>
        <taxon>Eukaryota</taxon>
        <taxon>Viridiplantae</taxon>
        <taxon>Chlorophyta</taxon>
        <taxon>core chlorophytes</taxon>
        <taxon>Trebouxiophyceae</taxon>
        <taxon>Trebouxiophyceae incertae sedis</taxon>
        <taxon>Coccomyxaceae</taxon>
        <taxon>Coccomyxa</taxon>
    </lineage>
</organism>
<name>A0ABR2YXM6_9CHLO</name>
<dbReference type="Gene3D" id="1.10.287.110">
    <property type="entry name" value="DnaJ domain"/>
    <property type="match status" value="1"/>
</dbReference>
<evidence type="ECO:0000256" key="3">
    <source>
        <dbReference type="PROSITE-ProRule" id="PRU00339"/>
    </source>
</evidence>
<dbReference type="SMART" id="SM00271">
    <property type="entry name" value="DnaJ"/>
    <property type="match status" value="1"/>
</dbReference>
<dbReference type="Gene3D" id="1.25.40.10">
    <property type="entry name" value="Tetratricopeptide repeat domain"/>
    <property type="match status" value="2"/>
</dbReference>
<dbReference type="PRINTS" id="PR00625">
    <property type="entry name" value="JDOMAIN"/>
</dbReference>
<evidence type="ECO:0000256" key="2">
    <source>
        <dbReference type="ARBA" id="ARBA00022803"/>
    </source>
</evidence>
<protein>
    <recommendedName>
        <fullName evidence="4">J domain-containing protein</fullName>
    </recommendedName>
</protein>
<dbReference type="PANTHER" id="PTHR45188:SF2">
    <property type="entry name" value="DNAJ HOMOLOG SUBFAMILY C MEMBER 7"/>
    <property type="match status" value="1"/>
</dbReference>
<proteinExistence type="predicted"/>
<dbReference type="Proteomes" id="UP001491310">
    <property type="component" value="Unassembled WGS sequence"/>
</dbReference>
<evidence type="ECO:0000256" key="1">
    <source>
        <dbReference type="ARBA" id="ARBA00022737"/>
    </source>
</evidence>
<comment type="caution">
    <text evidence="5">The sequence shown here is derived from an EMBL/GenBank/DDBJ whole genome shotgun (WGS) entry which is preliminary data.</text>
</comment>
<reference evidence="5 6" key="1">
    <citation type="journal article" date="2024" name="Nat. Commun.">
        <title>Phylogenomics reveals the evolutionary origins of lichenization in chlorophyte algae.</title>
        <authorList>
            <person name="Puginier C."/>
            <person name="Libourel C."/>
            <person name="Otte J."/>
            <person name="Skaloud P."/>
            <person name="Haon M."/>
            <person name="Grisel S."/>
            <person name="Petersen M."/>
            <person name="Berrin J.G."/>
            <person name="Delaux P.M."/>
            <person name="Dal Grande F."/>
            <person name="Keller J."/>
        </authorList>
    </citation>
    <scope>NUCLEOTIDE SEQUENCE [LARGE SCALE GENOMIC DNA]</scope>
    <source>
        <strain evidence="5 6">SAG 216-7</strain>
    </source>
</reference>
<keyword evidence="1" id="KW-0677">Repeat</keyword>
<dbReference type="SUPFAM" id="SSF48452">
    <property type="entry name" value="TPR-like"/>
    <property type="match status" value="2"/>
</dbReference>
<feature type="repeat" description="TPR" evidence="3">
    <location>
        <begin position="148"/>
        <end position="181"/>
    </location>
</feature>
<keyword evidence="2 3" id="KW-0802">TPR repeat</keyword>
<keyword evidence="6" id="KW-1185">Reference proteome</keyword>
<sequence>MNTFAAANQGEAGSIWRTEKLATFQKLAAQVGLEQNEEYQCLIKSIVKETTTLEDLWQGQKDNREETPWWADGEYDVQRADRENDLGMSLYGQRKHGKAFEHFSEAIRLCPSNCIYHANRASSALRLGRADVALEDAKNAMKRNPRYCKAYLRASAAAMALQRPSEALPMFQQALQLKPKSSKAKAGCVAAATMMEQQGKQCEREAAAALLGERPPLPLAAPSDEAAAEVLLSAEAMLRACPGLHAAACAHAEALILCQRYTDAQSACQALLPGVDRQYLQAEASWRAGFLGVAYSSLEGFGVVQDSGKCLDLRDLVTTLLQHERAAATAREEGNLEACIGECTAALHATERYSCAGLRCHLLHCRASAHAAAVHPEEALSDCTAALQLNSAHAECLHLRHTVHREMGSYVEAFLDLQRLSRVASSWPGLLQLMEEAATLSLAHRSKLRGSAKGNNVPGSYYEVLEVALQASAQDIRSAYRKQAAVWHPDKWLNGEEGEQLRAEEKFREITLAYETLGDEEMRCMYNASNSLY</sequence>
<evidence type="ECO:0000313" key="6">
    <source>
        <dbReference type="Proteomes" id="UP001491310"/>
    </source>
</evidence>
<dbReference type="CDD" id="cd06257">
    <property type="entry name" value="DnaJ"/>
    <property type="match status" value="1"/>
</dbReference>
<dbReference type="PANTHER" id="PTHR45188">
    <property type="entry name" value="DNAJ PROTEIN P58IPK HOMOLOG"/>
    <property type="match status" value="1"/>
</dbReference>
<dbReference type="PROSITE" id="PS50076">
    <property type="entry name" value="DNAJ_2"/>
    <property type="match status" value="1"/>
</dbReference>
<dbReference type="InterPro" id="IPR018253">
    <property type="entry name" value="DnaJ_domain_CS"/>
</dbReference>
<dbReference type="Pfam" id="PF00226">
    <property type="entry name" value="DnaJ"/>
    <property type="match status" value="1"/>
</dbReference>
<dbReference type="PROSITE" id="PS50005">
    <property type="entry name" value="TPR"/>
    <property type="match status" value="2"/>
</dbReference>
<dbReference type="SMART" id="SM00028">
    <property type="entry name" value="TPR"/>
    <property type="match status" value="4"/>
</dbReference>
<dbReference type="EMBL" id="JALJOT010000003">
    <property type="protein sequence ID" value="KAK9916533.1"/>
    <property type="molecule type" value="Genomic_DNA"/>
</dbReference>
<feature type="domain" description="J" evidence="4">
    <location>
        <begin position="460"/>
        <end position="530"/>
    </location>
</feature>